<proteinExistence type="predicted"/>
<organism evidence="2 3">
    <name type="scientific">bacterium (Candidatus Blackallbacteria) CG17_big_fil_post_rev_8_21_14_2_50_48_46</name>
    <dbReference type="NCBI Taxonomy" id="2014261"/>
    <lineage>
        <taxon>Bacteria</taxon>
        <taxon>Candidatus Blackallbacteria</taxon>
    </lineage>
</organism>
<sequence>MTEMSRQLGVSPSYISLLESGDRIPSRQIVKNLAETLLGSEDTLGMDEVLILAGFSPEFSSPACFTLSYPRLLERALASKSDHFIAFSSLIKYYLEQELLDLAQHRILEGLQRFSVPWQLQVLLAFRELQKSDFTSAELAQNLAIEYFQMRKNAEEETLGYLYLYLAYFQFNAIKFHILENKMDLGTVLGLQTEMYANYQKSLAYSQMNIFILNEYARTRYEYALLLAQSQGIEKWEPVIQLYHQVISSPQTKQLNPDLLAEACLNMAIAAQNAEKFELSELVLGLGRISLPNASELLIAFVRNYVIQAEKLDNPEILEKSLLYIKQFIQEVQTPSLLERRLKQEPCFHYLIRNKYEILKEMGLKI</sequence>
<protein>
    <recommendedName>
        <fullName evidence="1">HTH cro/C1-type domain-containing protein</fullName>
    </recommendedName>
</protein>
<name>A0A2M7G865_9BACT</name>
<dbReference type="EMBL" id="PFFQ01000013">
    <property type="protein sequence ID" value="PIW18264.1"/>
    <property type="molecule type" value="Genomic_DNA"/>
</dbReference>
<dbReference type="GO" id="GO:0003677">
    <property type="term" value="F:DNA binding"/>
    <property type="evidence" value="ECO:0007669"/>
    <property type="project" value="InterPro"/>
</dbReference>
<evidence type="ECO:0000259" key="1">
    <source>
        <dbReference type="PROSITE" id="PS50943"/>
    </source>
</evidence>
<dbReference type="AlphaFoldDB" id="A0A2M7G865"/>
<accession>A0A2M7G865</accession>
<dbReference type="InterPro" id="IPR001387">
    <property type="entry name" value="Cro/C1-type_HTH"/>
</dbReference>
<dbReference type="CDD" id="cd00093">
    <property type="entry name" value="HTH_XRE"/>
    <property type="match status" value="1"/>
</dbReference>
<feature type="domain" description="HTH cro/C1-type" evidence="1">
    <location>
        <begin position="1"/>
        <end position="44"/>
    </location>
</feature>
<gene>
    <name evidence="2" type="ORF">COW36_05715</name>
</gene>
<dbReference type="PROSITE" id="PS50943">
    <property type="entry name" value="HTH_CROC1"/>
    <property type="match status" value="1"/>
</dbReference>
<dbReference type="Proteomes" id="UP000231019">
    <property type="component" value="Unassembled WGS sequence"/>
</dbReference>
<reference evidence="2 3" key="1">
    <citation type="submission" date="2017-09" db="EMBL/GenBank/DDBJ databases">
        <title>Depth-based differentiation of microbial function through sediment-hosted aquifers and enrichment of novel symbionts in the deep terrestrial subsurface.</title>
        <authorList>
            <person name="Probst A.J."/>
            <person name="Ladd B."/>
            <person name="Jarett J.K."/>
            <person name="Geller-Mcgrath D.E."/>
            <person name="Sieber C.M."/>
            <person name="Emerson J.B."/>
            <person name="Anantharaman K."/>
            <person name="Thomas B.C."/>
            <person name="Malmstrom R."/>
            <person name="Stieglmeier M."/>
            <person name="Klingl A."/>
            <person name="Woyke T."/>
            <person name="Ryan C.M."/>
            <person name="Banfield J.F."/>
        </authorList>
    </citation>
    <scope>NUCLEOTIDE SEQUENCE [LARGE SCALE GENOMIC DNA]</scope>
    <source>
        <strain evidence="2">CG17_big_fil_post_rev_8_21_14_2_50_48_46</strain>
    </source>
</reference>
<dbReference type="SUPFAM" id="SSF47413">
    <property type="entry name" value="lambda repressor-like DNA-binding domains"/>
    <property type="match status" value="1"/>
</dbReference>
<dbReference type="Pfam" id="PF01381">
    <property type="entry name" value="HTH_3"/>
    <property type="match status" value="1"/>
</dbReference>
<dbReference type="InterPro" id="IPR010982">
    <property type="entry name" value="Lambda_DNA-bd_dom_sf"/>
</dbReference>
<comment type="caution">
    <text evidence="2">The sequence shown here is derived from an EMBL/GenBank/DDBJ whole genome shotgun (WGS) entry which is preliminary data.</text>
</comment>
<dbReference type="Gene3D" id="1.10.260.40">
    <property type="entry name" value="lambda repressor-like DNA-binding domains"/>
    <property type="match status" value="1"/>
</dbReference>
<evidence type="ECO:0000313" key="3">
    <source>
        <dbReference type="Proteomes" id="UP000231019"/>
    </source>
</evidence>
<evidence type="ECO:0000313" key="2">
    <source>
        <dbReference type="EMBL" id="PIW18264.1"/>
    </source>
</evidence>